<dbReference type="Proteomes" id="UP000235786">
    <property type="component" value="Unassembled WGS sequence"/>
</dbReference>
<feature type="compositionally biased region" description="Basic and acidic residues" evidence="4">
    <location>
        <begin position="556"/>
        <end position="565"/>
    </location>
</feature>
<feature type="region of interest" description="Disordered" evidence="4">
    <location>
        <begin position="651"/>
        <end position="671"/>
    </location>
</feature>
<dbReference type="SUPFAM" id="SSF52540">
    <property type="entry name" value="P-loop containing nucleoside triphosphate hydrolases"/>
    <property type="match status" value="2"/>
</dbReference>
<protein>
    <recommendedName>
        <fullName evidence="5">Helicase C-terminal domain-containing protein</fullName>
    </recommendedName>
</protein>
<dbReference type="CDD" id="cd18793">
    <property type="entry name" value="SF2_C_SNF"/>
    <property type="match status" value="1"/>
</dbReference>
<dbReference type="InterPro" id="IPR001650">
    <property type="entry name" value="Helicase_C-like"/>
</dbReference>
<dbReference type="InterPro" id="IPR050628">
    <property type="entry name" value="SNF2_RAD54_helicase_TF"/>
</dbReference>
<dbReference type="Pfam" id="PF00176">
    <property type="entry name" value="SNF2-rel_dom"/>
    <property type="match status" value="1"/>
</dbReference>
<gene>
    <name evidence="6" type="ORF">L207DRAFT_599534</name>
</gene>
<organism evidence="6 7">
    <name type="scientific">Hyaloscypha variabilis (strain UAMH 11265 / GT02V1 / F)</name>
    <name type="common">Meliniomyces variabilis</name>
    <dbReference type="NCBI Taxonomy" id="1149755"/>
    <lineage>
        <taxon>Eukaryota</taxon>
        <taxon>Fungi</taxon>
        <taxon>Dikarya</taxon>
        <taxon>Ascomycota</taxon>
        <taxon>Pezizomycotina</taxon>
        <taxon>Leotiomycetes</taxon>
        <taxon>Helotiales</taxon>
        <taxon>Hyaloscyphaceae</taxon>
        <taxon>Hyaloscypha</taxon>
        <taxon>Hyaloscypha variabilis</taxon>
    </lineage>
</organism>
<evidence type="ECO:0000313" key="6">
    <source>
        <dbReference type="EMBL" id="PMD37183.1"/>
    </source>
</evidence>
<evidence type="ECO:0000259" key="5">
    <source>
        <dbReference type="PROSITE" id="PS51194"/>
    </source>
</evidence>
<keyword evidence="7" id="KW-1185">Reference proteome</keyword>
<evidence type="ECO:0000256" key="2">
    <source>
        <dbReference type="ARBA" id="ARBA00022801"/>
    </source>
</evidence>
<dbReference type="InterPro" id="IPR049730">
    <property type="entry name" value="SNF2/RAD54-like_C"/>
</dbReference>
<dbReference type="PANTHER" id="PTHR45626">
    <property type="entry name" value="TRANSCRIPTION TERMINATION FACTOR 2-RELATED"/>
    <property type="match status" value="1"/>
</dbReference>
<feature type="compositionally biased region" description="Basic and acidic residues" evidence="4">
    <location>
        <begin position="318"/>
        <end position="351"/>
    </location>
</feature>
<dbReference type="EMBL" id="KZ613949">
    <property type="protein sequence ID" value="PMD37183.1"/>
    <property type="molecule type" value="Genomic_DNA"/>
</dbReference>
<dbReference type="STRING" id="1149755.A0A2J6RFD4"/>
<feature type="compositionally biased region" description="Acidic residues" evidence="4">
    <location>
        <begin position="660"/>
        <end position="671"/>
    </location>
</feature>
<feature type="region of interest" description="Disordered" evidence="4">
    <location>
        <begin position="521"/>
        <end position="584"/>
    </location>
</feature>
<dbReference type="GO" id="GO:0008094">
    <property type="term" value="F:ATP-dependent activity, acting on DNA"/>
    <property type="evidence" value="ECO:0007669"/>
    <property type="project" value="TreeGrafter"/>
</dbReference>
<feature type="region of interest" description="Disordered" evidence="4">
    <location>
        <begin position="318"/>
        <end position="472"/>
    </location>
</feature>
<dbReference type="GO" id="GO:0016787">
    <property type="term" value="F:hydrolase activity"/>
    <property type="evidence" value="ECO:0007669"/>
    <property type="project" value="UniProtKB-KW"/>
</dbReference>
<feature type="compositionally biased region" description="Polar residues" evidence="4">
    <location>
        <begin position="406"/>
        <end position="417"/>
    </location>
</feature>
<dbReference type="GO" id="GO:0005634">
    <property type="term" value="C:nucleus"/>
    <property type="evidence" value="ECO:0007669"/>
    <property type="project" value="TreeGrafter"/>
</dbReference>
<dbReference type="OrthoDB" id="4161342at2759"/>
<evidence type="ECO:0000313" key="7">
    <source>
        <dbReference type="Proteomes" id="UP000235786"/>
    </source>
</evidence>
<feature type="compositionally biased region" description="Basic and acidic residues" evidence="4">
    <location>
        <begin position="531"/>
        <end position="543"/>
    </location>
</feature>
<feature type="compositionally biased region" description="Polar residues" evidence="4">
    <location>
        <begin position="149"/>
        <end position="165"/>
    </location>
</feature>
<reference evidence="6 7" key="1">
    <citation type="submission" date="2016-04" db="EMBL/GenBank/DDBJ databases">
        <title>A degradative enzymes factory behind the ericoid mycorrhizal symbiosis.</title>
        <authorList>
            <consortium name="DOE Joint Genome Institute"/>
            <person name="Martino E."/>
            <person name="Morin E."/>
            <person name="Grelet G."/>
            <person name="Kuo A."/>
            <person name="Kohler A."/>
            <person name="Daghino S."/>
            <person name="Barry K."/>
            <person name="Choi C."/>
            <person name="Cichocki N."/>
            <person name="Clum A."/>
            <person name="Copeland A."/>
            <person name="Hainaut M."/>
            <person name="Haridas S."/>
            <person name="Labutti K."/>
            <person name="Lindquist E."/>
            <person name="Lipzen A."/>
            <person name="Khouja H.-R."/>
            <person name="Murat C."/>
            <person name="Ohm R."/>
            <person name="Olson A."/>
            <person name="Spatafora J."/>
            <person name="Veneault-Fourrey C."/>
            <person name="Henrissat B."/>
            <person name="Grigoriev I."/>
            <person name="Martin F."/>
            <person name="Perotto S."/>
        </authorList>
    </citation>
    <scope>NUCLEOTIDE SEQUENCE [LARGE SCALE GENOMIC DNA]</scope>
    <source>
        <strain evidence="6 7">F</strain>
    </source>
</reference>
<keyword evidence="3" id="KW-0067">ATP-binding</keyword>
<dbReference type="InterPro" id="IPR000330">
    <property type="entry name" value="SNF2_N"/>
</dbReference>
<accession>A0A2J6RFD4</accession>
<proteinExistence type="predicted"/>
<dbReference type="Pfam" id="PF00271">
    <property type="entry name" value="Helicase_C"/>
    <property type="match status" value="1"/>
</dbReference>
<evidence type="ECO:0000256" key="1">
    <source>
        <dbReference type="ARBA" id="ARBA00022741"/>
    </source>
</evidence>
<feature type="region of interest" description="Disordered" evidence="4">
    <location>
        <begin position="116"/>
        <end position="165"/>
    </location>
</feature>
<dbReference type="PROSITE" id="PS51194">
    <property type="entry name" value="HELICASE_CTER"/>
    <property type="match status" value="1"/>
</dbReference>
<sequence>MTGLHEQRPDSDVERELWFAGLEPNQPDLNFEDFKIGLGASEEIFATIQELVTQTYDNHGLDNETLLPGGPGFSDAVTEATSALEAIFETVPTQWLKIWCEALILHIRDTNRAKKEAIREGKKPSPALAESPTAGADAPRISQGPPPRQSSDSPPTSIESRQPSSQTIEQKIFGLKVFPADEHKLTLFKPSIVEIMAVRCVPKGRDPKLVESYQLSFFIKEFEKLLNAGSRKVPYEFAHGKLVYYCSNNGNDLGIRTGTRRTITSQQEFEAGVAYLLNNGGRDTLTFTFFQETSEDRKRRMSGGRKWMKRSLKGELQKLRHEEVDQQVDPPRKMSYREKMQAAIHPNREDSANNQSKISFGPSDRKATPGQSQIPKKVWGGPYRGKTLPDPSRRKAALGPIHVPQAGSSSKPATNPQDPSPGKLTDPVSKALPPRKVRAELYPDSVNTAPKQNRPARPYPPASPASIDRVPLNPPYGSVLYPGARTPPPLRRKRAIINAVTETIYNGKRLHAVLTGTATKPENAALFSPDPNDRNTDKEEEPRPSTSRTVTPRISQEQRRLRAETGFHPQPPSPAVQRRSTIASKVSAKTSISFPPVANMKNIFKRNSKDATPVDELVDTTEDFYAEVSRKTFTRGGEKEAELSIQRLKDLSHHERMDDSEVEEPEEDDDFENPEEYLVTRLQGFQNMKELCQIRPRIDSARWIDCCRLFDIKPADTGLNSTVELAGLKTHLYQYQAYSVYWQMKTSRTVGGGFVADEPGLGKTLSFLAFVVAERQLSWLWDEVEATREAKGPRHLPKDNQAQGLPCPSSHERPGWIACPCSASSPTSKWAAKKGIRLACVPQSLVTSWISQWNIHIDTADEHLGLRLIVAHDAANPIPAPTFGNADARHARNLNEVRAKRNVFDSKANKYNPESARRHQERYLVLTTPQSYRTWVKRFEYEGFFLSYAKSLDTPTWVKGKSRGIVFGLAMIDECHEEYIKEKGRSGVLSDLALINNPFIWGYSGTPLGSTPRSLEGVLWAVEQHFPRSNPNSKITGWDEDPILSQYHYRALDIICKDFEKHVKNRTGNQLVARKLEDDFTPFLFRFMIRRTADSTWFGRPLIKLKKHIHQEVVLAHNPKFDTKLADLVKVIEDEVHEKYADLIDIWKANDPMYQTVDWPRNLTFNQRCRVEWRLRIIATFPALVPLSSVHHKHHVALTTEEFIERLVLPRDKKNRVSLVCAGLKSRERTATIDAFTDAIDKDTGLRKQKNSIQILIGTTRLIGTGLQLTRAANLVLMEPDYEFYRELQAVARVHRIGQRNLRSYSFRLIDEGSEIENRIVKRQEQRGEVHGRKVQTRLLSEVIAERQQAVMSS</sequence>
<evidence type="ECO:0000256" key="3">
    <source>
        <dbReference type="ARBA" id="ARBA00022840"/>
    </source>
</evidence>
<name>A0A2J6RFD4_HYAVF</name>
<feature type="compositionally biased region" description="Polar residues" evidence="4">
    <location>
        <begin position="544"/>
        <end position="555"/>
    </location>
</feature>
<dbReference type="GO" id="GO:0006281">
    <property type="term" value="P:DNA repair"/>
    <property type="evidence" value="ECO:0007669"/>
    <property type="project" value="TreeGrafter"/>
</dbReference>
<keyword evidence="2" id="KW-0378">Hydrolase</keyword>
<dbReference type="InterPro" id="IPR027417">
    <property type="entry name" value="P-loop_NTPase"/>
</dbReference>
<dbReference type="Gene3D" id="3.40.50.300">
    <property type="entry name" value="P-loop containing nucleotide triphosphate hydrolases"/>
    <property type="match status" value="2"/>
</dbReference>
<feature type="domain" description="Helicase C-terminal" evidence="5">
    <location>
        <begin position="1170"/>
        <end position="1341"/>
    </location>
</feature>
<keyword evidence="1" id="KW-0547">Nucleotide-binding</keyword>
<dbReference type="GO" id="GO:0005524">
    <property type="term" value="F:ATP binding"/>
    <property type="evidence" value="ECO:0007669"/>
    <property type="project" value="UniProtKB-KW"/>
</dbReference>
<evidence type="ECO:0000256" key="4">
    <source>
        <dbReference type="SAM" id="MobiDB-lite"/>
    </source>
</evidence>